<feature type="compositionally biased region" description="Basic residues" evidence="1">
    <location>
        <begin position="1"/>
        <end position="12"/>
    </location>
</feature>
<accession>S4VUE5</accession>
<evidence type="ECO:0000256" key="1">
    <source>
        <dbReference type="SAM" id="MobiDB-lite"/>
    </source>
</evidence>
<organism evidence="2 3">
    <name type="scientific">Pandoravirus salinus</name>
    <dbReference type="NCBI Taxonomy" id="1349410"/>
    <lineage>
        <taxon>Viruses</taxon>
        <taxon>Pandoravirus</taxon>
    </lineage>
</organism>
<dbReference type="Proteomes" id="UP000204584">
    <property type="component" value="Segment"/>
</dbReference>
<evidence type="ECO:0000313" key="3">
    <source>
        <dbReference type="Proteomes" id="UP000204584"/>
    </source>
</evidence>
<feature type="compositionally biased region" description="Basic and acidic residues" evidence="1">
    <location>
        <begin position="43"/>
        <end position="62"/>
    </location>
</feature>
<dbReference type="GeneID" id="16605745"/>
<evidence type="ECO:0000313" key="2">
    <source>
        <dbReference type="EMBL" id="AGO83958.1"/>
    </source>
</evidence>
<dbReference type="EMBL" id="KC977571">
    <property type="protein sequence ID" value="AGO83958.1"/>
    <property type="molecule type" value="Genomic_DNA"/>
</dbReference>
<feature type="region of interest" description="Disordered" evidence="1">
    <location>
        <begin position="1"/>
        <end position="62"/>
    </location>
</feature>
<dbReference type="KEGG" id="vg:16605745"/>
<name>S4VUE5_9VIRU</name>
<keyword evidence="3" id="KW-1185">Reference proteome</keyword>
<protein>
    <submittedName>
        <fullName evidence="2">Uncharacterized protein</fullName>
    </submittedName>
</protein>
<proteinExistence type="predicted"/>
<sequence>MKKRNRKGRQNKRANDAGAATMGRRRRRPRFRCAPTETDTDQDLSRAERGDTDRMSTGRDRNLTPAERNLFCGVAVTDPDAVDADAHWPADPDTMMRDYYAGQRWPAPGRRPTSNVSGEDALRCVHYAIIGGTASAQARALDKAVRLLGSRLPSPYVVIMGYLCDNDRDTPVGRAIVAHAPPSCLHRASVDSASPADRRQCTFPDGDIVRCLFLAYVADRCARAPTRFLTETLAPGAHRFFDMVVVYGDDACPASKSHRAAHRLVLLPHPVNATRTAEFADAVTEMDTDGIARRLLAQGRAAVRSWPYGTSAWDDMRVESPASHVPPRDQFHAHFAWRAHYVLARTGGPLLRSAQRNARGPCRVPSLLMQSARACTNYMDEVEVAVIPDECLDAIVRSAAAWLDLDGACGVSESDSAARIRTTVSATRRFLVRRGADHRLVSVLPTVDIVLAAL</sequence>
<gene>
    <name evidence="2" type="ORF">psal_cds_328</name>
</gene>
<dbReference type="RefSeq" id="YP_008437024.1">
    <property type="nucleotide sequence ID" value="NC_022098.1"/>
</dbReference>
<reference evidence="2 3" key="1">
    <citation type="journal article" date="2013" name="Science">
        <title>Pandoraviruses: amoeba viruses with genomes up to 2.5 Mb reaching that of parasitic eukaryotes.</title>
        <authorList>
            <person name="Philippe N."/>
            <person name="Legendre M."/>
            <person name="Doutre G."/>
            <person name="Coute Y."/>
            <person name="Poirot O."/>
            <person name="Lescot M."/>
            <person name="Arslan D."/>
            <person name="Seltzer V."/>
            <person name="Bertaux L."/>
            <person name="Bruley C."/>
            <person name="Garin J."/>
            <person name="Claverie J.M."/>
            <person name="Abergel C."/>
        </authorList>
    </citation>
    <scope>NUCLEOTIDE SEQUENCE [LARGE SCALE GENOMIC DNA]</scope>
</reference>